<dbReference type="SUPFAM" id="SSF46689">
    <property type="entry name" value="Homeodomain-like"/>
    <property type="match status" value="1"/>
</dbReference>
<evidence type="ECO:0000313" key="3">
    <source>
        <dbReference type="Proteomes" id="UP001153954"/>
    </source>
</evidence>
<organism evidence="2 3">
    <name type="scientific">Euphydryas editha</name>
    <name type="common">Edith's checkerspot</name>
    <dbReference type="NCBI Taxonomy" id="104508"/>
    <lineage>
        <taxon>Eukaryota</taxon>
        <taxon>Metazoa</taxon>
        <taxon>Ecdysozoa</taxon>
        <taxon>Arthropoda</taxon>
        <taxon>Hexapoda</taxon>
        <taxon>Insecta</taxon>
        <taxon>Pterygota</taxon>
        <taxon>Neoptera</taxon>
        <taxon>Endopterygota</taxon>
        <taxon>Lepidoptera</taxon>
        <taxon>Glossata</taxon>
        <taxon>Ditrysia</taxon>
        <taxon>Papilionoidea</taxon>
        <taxon>Nymphalidae</taxon>
        <taxon>Nymphalinae</taxon>
        <taxon>Euphydryas</taxon>
    </lineage>
</organism>
<accession>A0AAU9V5H9</accession>
<evidence type="ECO:0000313" key="2">
    <source>
        <dbReference type="EMBL" id="CAH2105472.1"/>
    </source>
</evidence>
<gene>
    <name evidence="2" type="ORF">EEDITHA_LOCUS19724</name>
</gene>
<evidence type="ECO:0000256" key="1">
    <source>
        <dbReference type="ARBA" id="ARBA00004123"/>
    </source>
</evidence>
<dbReference type="Proteomes" id="UP001153954">
    <property type="component" value="Unassembled WGS sequence"/>
</dbReference>
<keyword evidence="3" id="KW-1185">Reference proteome</keyword>
<dbReference type="AlphaFoldDB" id="A0AAU9V5H9"/>
<reference evidence="2" key="1">
    <citation type="submission" date="2022-03" db="EMBL/GenBank/DDBJ databases">
        <authorList>
            <person name="Tunstrom K."/>
        </authorList>
    </citation>
    <scope>NUCLEOTIDE SEQUENCE</scope>
</reference>
<protein>
    <recommendedName>
        <fullName evidence="4">Paired domain-containing protein</fullName>
    </recommendedName>
</protein>
<dbReference type="GO" id="GO:0005634">
    <property type="term" value="C:nucleus"/>
    <property type="evidence" value="ECO:0007669"/>
    <property type="project" value="UniProtKB-SubCell"/>
</dbReference>
<dbReference type="Pfam" id="PF13384">
    <property type="entry name" value="HTH_23"/>
    <property type="match status" value="1"/>
</dbReference>
<dbReference type="EMBL" id="CAKOGL010000028">
    <property type="protein sequence ID" value="CAH2105472.1"/>
    <property type="molecule type" value="Genomic_DNA"/>
</dbReference>
<name>A0AAU9V5H9_EUPED</name>
<comment type="subcellular location">
    <subcellularLocation>
        <location evidence="1">Nucleus</location>
    </subcellularLocation>
</comment>
<evidence type="ECO:0008006" key="4">
    <source>
        <dbReference type="Google" id="ProtNLM"/>
    </source>
</evidence>
<dbReference type="InterPro" id="IPR009057">
    <property type="entry name" value="Homeodomain-like_sf"/>
</dbReference>
<sequence>MDTSSEQVAQIVALVREGLDQRTIARNLNLNQSTASRVYRRFLNRGSYEKRPGSGRTRATTNRNDRFIVSTSLRNRFLTSVNIKTELSEVR</sequence>
<proteinExistence type="predicted"/>
<comment type="caution">
    <text evidence="2">The sequence shown here is derived from an EMBL/GenBank/DDBJ whole genome shotgun (WGS) entry which is preliminary data.</text>
</comment>